<evidence type="ECO:0000313" key="1">
    <source>
        <dbReference type="EMBL" id="MDM7455278.1"/>
    </source>
</evidence>
<dbReference type="RefSeq" id="WP_014566858.1">
    <property type="nucleotide sequence ID" value="NC_017475.1"/>
</dbReference>
<name>A0A422LYG9_LACPA</name>
<protein>
    <submittedName>
        <fullName evidence="2">Uncharacterized protein</fullName>
    </submittedName>
</protein>
<dbReference type="KEGG" id="lcs:LCBD_p61"/>
<dbReference type="EMBL" id="JAUCBG010000024">
    <property type="protein sequence ID" value="MDM7455278.1"/>
    <property type="molecule type" value="Genomic_DNA"/>
</dbReference>
<dbReference type="KEGG" id="lce:LC2W_p27"/>
<accession>K0N8X0</accession>
<dbReference type="Proteomes" id="UP001231451">
    <property type="component" value="Unassembled WGS sequence"/>
</dbReference>
<gene>
    <name evidence="2" type="ORF">FAM6012_00318</name>
    <name evidence="1" type="ORF">QUF16_13045</name>
</gene>
<sequence>MQQRKKLQQHEVVTEFVNMTKLGKITTVEDYFKYRRAHMHDLSLQERHLLMAWLNRSKTVRLKGKRHQNAVHSEIEMR</sequence>
<accession>A0A422LYG9</accession>
<evidence type="ECO:0000313" key="3">
    <source>
        <dbReference type="Proteomes" id="UP000284123"/>
    </source>
</evidence>
<dbReference type="EMBL" id="LKGI01000028">
    <property type="protein sequence ID" value="RNE33376.1"/>
    <property type="molecule type" value="Genomic_DNA"/>
</dbReference>
<comment type="caution">
    <text evidence="2">The sequence shown here is derived from an EMBL/GenBank/DDBJ whole genome shotgun (WGS) entry which is preliminary data.</text>
</comment>
<reference evidence="2 3" key="1">
    <citation type="journal article" date="2018" name="Front. Microbiol.">
        <title>Conversion of Methionine to Cysteine in Lactobacillus paracasei Depends on the Highly Mobile cysK-ctl-cysE Gene Cluster.</title>
        <authorList>
            <person name="Wuthrich D."/>
            <person name="Irmler S."/>
            <person name="Berthoud H."/>
            <person name="Guggenbuhl B."/>
            <person name="Eugster E."/>
            <person name="Bruggmann R."/>
        </authorList>
    </citation>
    <scope>NUCLEOTIDE SEQUENCE [LARGE SCALE GENOMIC DNA]</scope>
    <source>
        <strain evidence="2 3">FAM6012</strain>
    </source>
</reference>
<proteinExistence type="predicted"/>
<dbReference type="Proteomes" id="UP000284123">
    <property type="component" value="Unassembled WGS sequence"/>
</dbReference>
<evidence type="ECO:0000313" key="2">
    <source>
        <dbReference type="EMBL" id="RNE33376.1"/>
    </source>
</evidence>
<reference evidence="1" key="2">
    <citation type="submission" date="2023-06" db="EMBL/GenBank/DDBJ databases">
        <title>Draft Genome Sequences of lactic acid bacteria strains isolated from fermented milk products.</title>
        <authorList>
            <person name="Elcheninov A.G."/>
            <person name="Klyukina A."/>
            <person name="Zayulina K.S."/>
            <person name="Gavirova L.A."/>
            <person name="Shcherbakova P.A."/>
            <person name="Shestakov A.I."/>
            <person name="Kublanov I.V."/>
            <person name="Kochetkova T.V."/>
        </authorList>
    </citation>
    <scope>NUCLEOTIDE SEQUENCE</scope>
    <source>
        <strain evidence="1">TOM.1374</strain>
    </source>
</reference>
<organism evidence="2 3">
    <name type="scientific">Lacticaseibacillus paracasei</name>
    <name type="common">Lactobacillus paracasei</name>
    <dbReference type="NCBI Taxonomy" id="1597"/>
    <lineage>
        <taxon>Bacteria</taxon>
        <taxon>Bacillati</taxon>
        <taxon>Bacillota</taxon>
        <taxon>Bacilli</taxon>
        <taxon>Lactobacillales</taxon>
        <taxon>Lactobacillaceae</taxon>
        <taxon>Lacticaseibacillus</taxon>
    </lineage>
</organism>
<dbReference type="AlphaFoldDB" id="A0A422LYG9"/>